<dbReference type="InterPro" id="IPR029045">
    <property type="entry name" value="ClpP/crotonase-like_dom_sf"/>
</dbReference>
<accession>A0A7W3IQF0</accession>
<dbReference type="SUPFAM" id="SSF52096">
    <property type="entry name" value="ClpP/crotonase"/>
    <property type="match status" value="2"/>
</dbReference>
<feature type="compositionally biased region" description="Basic and acidic residues" evidence="1">
    <location>
        <begin position="438"/>
        <end position="450"/>
    </location>
</feature>
<name>A0A7W3IQF0_9ACTN</name>
<dbReference type="InterPro" id="IPR011763">
    <property type="entry name" value="COA_CT_C"/>
</dbReference>
<protein>
    <recommendedName>
        <fullName evidence="2">CoA carboxyltransferase C-terminal domain-containing protein</fullName>
    </recommendedName>
</protein>
<evidence type="ECO:0000313" key="4">
    <source>
        <dbReference type="Proteomes" id="UP000523079"/>
    </source>
</evidence>
<dbReference type="AlphaFoldDB" id="A0A7W3IQF0"/>
<dbReference type="RefSeq" id="WP_182558852.1">
    <property type="nucleotide sequence ID" value="NZ_JACGWT010000001.1"/>
</dbReference>
<dbReference type="GO" id="GO:0004658">
    <property type="term" value="F:propionyl-CoA carboxylase activity"/>
    <property type="evidence" value="ECO:0007669"/>
    <property type="project" value="TreeGrafter"/>
</dbReference>
<feature type="region of interest" description="Disordered" evidence="1">
    <location>
        <begin position="429"/>
        <end position="477"/>
    </location>
</feature>
<evidence type="ECO:0000313" key="3">
    <source>
        <dbReference type="EMBL" id="MBA8793339.1"/>
    </source>
</evidence>
<feature type="compositionally biased region" description="Pro residues" evidence="1">
    <location>
        <begin position="373"/>
        <end position="389"/>
    </location>
</feature>
<keyword evidence="4" id="KW-1185">Reference proteome</keyword>
<dbReference type="GO" id="GO:0009317">
    <property type="term" value="C:acetyl-CoA carboxylase complex"/>
    <property type="evidence" value="ECO:0007669"/>
    <property type="project" value="TreeGrafter"/>
</dbReference>
<feature type="region of interest" description="Disordered" evidence="1">
    <location>
        <begin position="357"/>
        <end position="392"/>
    </location>
</feature>
<sequence>MAATPAGGPAGLLDAGAGPSGFGTVDGRPVALVALEGSSSARDQERAAALVDRAGAERTPVVGWFGDLDPGEDPGPGPTLLLGAWARAGAVLRIVVVTGSVGGPAAFAAAAADLVIMVDGSRLWASPPATVALATGDALDADALAGARTHATLTGLAHRVPDQDAAVALVRELIAVTTNADAPPPPDPDPDEPLPPAGTDGRATLAALLDDATLVELRPDHAAAVITGFGRIDGRAVGAIASDPAHRGGALDLDALGTTTRFLRLCDRLGLPVISSVDSVGLVPEAREEWGGIVRAAAELATAHATATVPRVTVITATAEGPAAALLGGVGLGARVLDRSDDPTTAETRAMIIDALAAGPGPGSDRTGVLAPPGGPPAPAPATPPPATPAPAAQAAATQVAAAGPVAVRGHPDDAELAALITVLAATRSGEPVDDSAGDTRDHPPGHDPGHTAGPDGWSRHWRRAVTGARPSTTDEG</sequence>
<dbReference type="PANTHER" id="PTHR43842:SF2">
    <property type="entry name" value="PROPIONYL-COA CARBOXYLASE BETA CHAIN, MITOCHONDRIAL"/>
    <property type="match status" value="1"/>
</dbReference>
<dbReference type="InterPro" id="IPR051047">
    <property type="entry name" value="AccD/PCCB"/>
</dbReference>
<dbReference type="Pfam" id="PF01039">
    <property type="entry name" value="Carboxyl_trans"/>
    <property type="match status" value="1"/>
</dbReference>
<dbReference type="EMBL" id="JACGWT010000001">
    <property type="protein sequence ID" value="MBA8793339.1"/>
    <property type="molecule type" value="Genomic_DNA"/>
</dbReference>
<dbReference type="PANTHER" id="PTHR43842">
    <property type="entry name" value="PROPIONYL-COA CARBOXYLASE BETA CHAIN"/>
    <property type="match status" value="1"/>
</dbReference>
<dbReference type="Gene3D" id="3.90.226.10">
    <property type="entry name" value="2-enoyl-CoA Hydratase, Chain A, domain 1"/>
    <property type="match status" value="2"/>
</dbReference>
<evidence type="ECO:0000256" key="1">
    <source>
        <dbReference type="SAM" id="MobiDB-lite"/>
    </source>
</evidence>
<organism evidence="3 4">
    <name type="scientific">Microlunatus kandeliicorticis</name>
    <dbReference type="NCBI Taxonomy" id="1759536"/>
    <lineage>
        <taxon>Bacteria</taxon>
        <taxon>Bacillati</taxon>
        <taxon>Actinomycetota</taxon>
        <taxon>Actinomycetes</taxon>
        <taxon>Propionibacteriales</taxon>
        <taxon>Propionibacteriaceae</taxon>
        <taxon>Microlunatus</taxon>
    </lineage>
</organism>
<dbReference type="Proteomes" id="UP000523079">
    <property type="component" value="Unassembled WGS sequence"/>
</dbReference>
<dbReference type="PROSITE" id="PS50989">
    <property type="entry name" value="COA_CT_CTER"/>
    <property type="match status" value="1"/>
</dbReference>
<reference evidence="3 4" key="1">
    <citation type="submission" date="2020-07" db="EMBL/GenBank/DDBJ databases">
        <title>Sequencing the genomes of 1000 actinobacteria strains.</title>
        <authorList>
            <person name="Klenk H.-P."/>
        </authorList>
    </citation>
    <scope>NUCLEOTIDE SEQUENCE [LARGE SCALE GENOMIC DNA]</scope>
    <source>
        <strain evidence="3 4">DSM 100723</strain>
    </source>
</reference>
<feature type="domain" description="CoA carboxyltransferase C-terminal" evidence="2">
    <location>
        <begin position="189"/>
        <end position="429"/>
    </location>
</feature>
<gene>
    <name evidence="3" type="ORF">FHX74_000933</name>
</gene>
<evidence type="ECO:0000259" key="2">
    <source>
        <dbReference type="PROSITE" id="PS50989"/>
    </source>
</evidence>
<comment type="caution">
    <text evidence="3">The sequence shown here is derived from an EMBL/GenBank/DDBJ whole genome shotgun (WGS) entry which is preliminary data.</text>
</comment>
<feature type="region of interest" description="Disordered" evidence="1">
    <location>
        <begin position="178"/>
        <end position="201"/>
    </location>
</feature>
<proteinExistence type="predicted"/>
<dbReference type="InterPro" id="IPR034733">
    <property type="entry name" value="AcCoA_carboxyl_beta"/>
</dbReference>